<evidence type="ECO:0000256" key="3">
    <source>
        <dbReference type="ARBA" id="ARBA00023239"/>
    </source>
</evidence>
<dbReference type="Pfam" id="PF00425">
    <property type="entry name" value="Chorismate_bind"/>
    <property type="match status" value="1"/>
</dbReference>
<evidence type="ECO:0000256" key="4">
    <source>
        <dbReference type="ARBA" id="ARBA00047683"/>
    </source>
</evidence>
<sequence length="657" mass="70347">MPEPAPTTDADATLRALASAPGQAFALLHRPEATGAGRLELLLGEASTARCLADLPVPAAPGHGARHDLLAVVPYRQLTERGFACHDDGEPILTLRVRRCQRLDRADVLRCLPDIPVSVRDGRFDLDDDAYAEVVRRVLAEEIGRGEGANFVIRREFLATLDDYSVATALSVFRRLLAVEPGAYWIFCVHLGSRTFLGATPERHVSLAAGELVMNPVSGTYRYPPSGPQLAEVVRFLRDRKETDELYMVVDEELKMMAALCEGGGRVRGPFLKQLARVAHTEYLITGNSGADVREILRQTMFAPTVTGSPLENACRVIARHEPTGRGYYSGVLALLGRDASGGPALDSAVLIRTADLDAGGRLRLGVGATLVRESDPRSEAAETRAKAGALLAALGIGEPGHRAAPGRTALAIGDHPLVRSALGRRNANLARFWVDPGQGRTGRQRLVVPRLLGRRVLVVDAEDTFTAMLAHQLAALGTTVTVRSCHRRPELTGFDLVVLGPGPGDPRDRRLPTVAALHGMVEELLAAGTSFLAVCLAHQVLCSALGLPLVRRERPHQGVQREIDLFGRAERVGFYNSFAAVGDRSTLVRSAATGPVELSRDPVDGQVHALRAARFASTQFHPESVLTRHGPEILAGLLVATLGEESTALAAGGVGS</sequence>
<comment type="caution">
    <text evidence="7">The sequence shown here is derived from an EMBL/GenBank/DDBJ whole genome shotgun (WGS) entry which is preliminary data.</text>
</comment>
<dbReference type="PRINTS" id="PR00097">
    <property type="entry name" value="ANTSNTHASEII"/>
</dbReference>
<dbReference type="InterPro" id="IPR029062">
    <property type="entry name" value="Class_I_gatase-like"/>
</dbReference>
<evidence type="ECO:0000259" key="6">
    <source>
        <dbReference type="Pfam" id="PF00425"/>
    </source>
</evidence>
<dbReference type="InterPro" id="IPR006221">
    <property type="entry name" value="TrpG/PapA_dom"/>
</dbReference>
<keyword evidence="2" id="KW-0315">Glutamine amidotransferase</keyword>
<dbReference type="Gene3D" id="3.40.50.880">
    <property type="match status" value="1"/>
</dbReference>
<dbReference type="SUPFAM" id="SSF52317">
    <property type="entry name" value="Class I glutamine amidotransferase-like"/>
    <property type="match status" value="1"/>
</dbReference>
<dbReference type="EMBL" id="MSIE01000085">
    <property type="protein sequence ID" value="OLF09588.1"/>
    <property type="molecule type" value="Genomic_DNA"/>
</dbReference>
<dbReference type="Pfam" id="PF00117">
    <property type="entry name" value="GATase"/>
    <property type="match status" value="1"/>
</dbReference>
<organism evidence="7 8">
    <name type="scientific">Actinophytocola xanthii</name>
    <dbReference type="NCBI Taxonomy" id="1912961"/>
    <lineage>
        <taxon>Bacteria</taxon>
        <taxon>Bacillati</taxon>
        <taxon>Actinomycetota</taxon>
        <taxon>Actinomycetes</taxon>
        <taxon>Pseudonocardiales</taxon>
        <taxon>Pseudonocardiaceae</taxon>
    </lineage>
</organism>
<dbReference type="Gene3D" id="3.60.120.10">
    <property type="entry name" value="Anthranilate synthase"/>
    <property type="match status" value="1"/>
</dbReference>
<feature type="domain" description="Chorismate-utilising enzyme C-terminal" evidence="6">
    <location>
        <begin position="129"/>
        <end position="387"/>
    </location>
</feature>
<dbReference type="GO" id="GO:0004049">
    <property type="term" value="F:anthranilate synthase activity"/>
    <property type="evidence" value="ECO:0007669"/>
    <property type="project" value="UniProtKB-EC"/>
</dbReference>
<feature type="domain" description="Glutamine amidotransferase" evidence="5">
    <location>
        <begin position="458"/>
        <end position="637"/>
    </location>
</feature>
<proteinExistence type="predicted"/>
<dbReference type="InterPro" id="IPR019999">
    <property type="entry name" value="Anth_synth_I-like"/>
</dbReference>
<evidence type="ECO:0000259" key="5">
    <source>
        <dbReference type="Pfam" id="PF00117"/>
    </source>
</evidence>
<accession>A0A1Q8C5H2</accession>
<evidence type="ECO:0000256" key="2">
    <source>
        <dbReference type="ARBA" id="ARBA00022962"/>
    </source>
</evidence>
<dbReference type="PANTHER" id="PTHR11236:SF49">
    <property type="entry name" value="ANTHRANILATE SYNTHASE COMPONENT 1"/>
    <property type="match status" value="1"/>
</dbReference>
<evidence type="ECO:0000313" key="7">
    <source>
        <dbReference type="EMBL" id="OLF09588.1"/>
    </source>
</evidence>
<dbReference type="Proteomes" id="UP000185596">
    <property type="component" value="Unassembled WGS sequence"/>
</dbReference>
<evidence type="ECO:0000256" key="1">
    <source>
        <dbReference type="ARBA" id="ARBA00012266"/>
    </source>
</evidence>
<dbReference type="PANTHER" id="PTHR11236">
    <property type="entry name" value="AMINOBENZOATE/ANTHRANILATE SYNTHASE"/>
    <property type="match status" value="1"/>
</dbReference>
<dbReference type="EC" id="4.1.3.27" evidence="1"/>
<dbReference type="CDD" id="cd01743">
    <property type="entry name" value="GATase1_Anthranilate_Synthase"/>
    <property type="match status" value="1"/>
</dbReference>
<dbReference type="PROSITE" id="PS51273">
    <property type="entry name" value="GATASE_TYPE_1"/>
    <property type="match status" value="1"/>
</dbReference>
<gene>
    <name evidence="7" type="ORF">BU204_33000</name>
</gene>
<dbReference type="RefSeq" id="WP_075129723.1">
    <property type="nucleotide sequence ID" value="NZ_MSIE01000085.1"/>
</dbReference>
<dbReference type="InterPro" id="IPR017926">
    <property type="entry name" value="GATASE"/>
</dbReference>
<name>A0A1Q8C5H2_9PSEU</name>
<protein>
    <recommendedName>
        <fullName evidence="1">anthranilate synthase</fullName>
        <ecNumber evidence="1">4.1.3.27</ecNumber>
    </recommendedName>
</protein>
<dbReference type="GO" id="GO:0000162">
    <property type="term" value="P:L-tryptophan biosynthetic process"/>
    <property type="evidence" value="ECO:0007669"/>
    <property type="project" value="TreeGrafter"/>
</dbReference>
<dbReference type="PRINTS" id="PR00096">
    <property type="entry name" value="GATASE"/>
</dbReference>
<keyword evidence="3" id="KW-0456">Lyase</keyword>
<comment type="catalytic activity">
    <reaction evidence="4">
        <text>chorismate + L-glutamine = anthranilate + pyruvate + L-glutamate + H(+)</text>
        <dbReference type="Rhea" id="RHEA:21732"/>
        <dbReference type="ChEBI" id="CHEBI:15361"/>
        <dbReference type="ChEBI" id="CHEBI:15378"/>
        <dbReference type="ChEBI" id="CHEBI:16567"/>
        <dbReference type="ChEBI" id="CHEBI:29748"/>
        <dbReference type="ChEBI" id="CHEBI:29985"/>
        <dbReference type="ChEBI" id="CHEBI:58359"/>
        <dbReference type="EC" id="4.1.3.27"/>
    </reaction>
</comment>
<dbReference type="AlphaFoldDB" id="A0A1Q8C5H2"/>
<keyword evidence="8" id="KW-1185">Reference proteome</keyword>
<evidence type="ECO:0000313" key="8">
    <source>
        <dbReference type="Proteomes" id="UP000185596"/>
    </source>
</evidence>
<dbReference type="InterPro" id="IPR015890">
    <property type="entry name" value="Chorismate_C"/>
</dbReference>
<dbReference type="InterPro" id="IPR005801">
    <property type="entry name" value="ADC_synthase"/>
</dbReference>
<dbReference type="OrthoDB" id="8594609at2"/>
<reference evidence="7 8" key="1">
    <citation type="submission" date="2016-12" db="EMBL/GenBank/DDBJ databases">
        <title>The draft genome sequence of Actinophytocola sp. 11-183.</title>
        <authorList>
            <person name="Wang W."/>
            <person name="Yuan L."/>
        </authorList>
    </citation>
    <scope>NUCLEOTIDE SEQUENCE [LARGE SCALE GENOMIC DNA]</scope>
    <source>
        <strain evidence="7 8">11-183</strain>
    </source>
</reference>
<dbReference type="STRING" id="1912961.BU204_33000"/>
<dbReference type="SUPFAM" id="SSF56322">
    <property type="entry name" value="ADC synthase"/>
    <property type="match status" value="1"/>
</dbReference>